<dbReference type="Pfam" id="PF07926">
    <property type="entry name" value="TPR_MLP1_2"/>
    <property type="match status" value="1"/>
</dbReference>
<feature type="compositionally biased region" description="Basic and acidic residues" evidence="5">
    <location>
        <begin position="1945"/>
        <end position="1954"/>
    </location>
</feature>
<evidence type="ECO:0000256" key="5">
    <source>
        <dbReference type="SAM" id="MobiDB-lite"/>
    </source>
</evidence>
<feature type="compositionally biased region" description="Polar residues" evidence="5">
    <location>
        <begin position="1970"/>
        <end position="1996"/>
    </location>
</feature>
<name>A0AAV7DVG0_ARIFI</name>
<feature type="coiled-coil region" evidence="4">
    <location>
        <begin position="1382"/>
        <end position="1486"/>
    </location>
</feature>
<dbReference type="PANTHER" id="PTHR18898">
    <property type="entry name" value="NUCLEOPROTEIN TPR-RELATED"/>
    <property type="match status" value="1"/>
</dbReference>
<comment type="caution">
    <text evidence="9">The sequence shown here is derived from an EMBL/GenBank/DDBJ whole genome shotgun (WGS) entry which is preliminary data.</text>
</comment>
<evidence type="ECO:0000259" key="7">
    <source>
        <dbReference type="Pfam" id="PF25481"/>
    </source>
</evidence>
<feature type="coiled-coil region" evidence="4">
    <location>
        <begin position="306"/>
        <end position="358"/>
    </location>
</feature>
<feature type="compositionally biased region" description="Basic and acidic residues" evidence="5">
    <location>
        <begin position="1706"/>
        <end position="1720"/>
    </location>
</feature>
<feature type="coiled-coil region" evidence="4">
    <location>
        <begin position="1512"/>
        <end position="1571"/>
    </location>
</feature>
<keyword evidence="3" id="KW-0539">Nucleus</keyword>
<comment type="subcellular location">
    <subcellularLocation>
        <location evidence="1">Nucleus</location>
    </subcellularLocation>
</comment>
<dbReference type="GO" id="GO:0006406">
    <property type="term" value="P:mRNA export from nucleus"/>
    <property type="evidence" value="ECO:0007669"/>
    <property type="project" value="TreeGrafter"/>
</dbReference>
<dbReference type="Proteomes" id="UP000825729">
    <property type="component" value="Unassembled WGS sequence"/>
</dbReference>
<sequence>MPLFLSEEEFSRCSGDAALIAEKAELYINDLLLQLETAKAKSDASLITAEQTCSLLEQKYISLSSDFANLQAENHSLSSSLEKSASELAEAREEKRLTHLKLIEKDGELDRLSIEVSEMHKSKRQLLELLEQKDLEIGEKNSLIKSYLDKSAKLSDDITSKEVKLRDIEAESARCNAVCARLSQEKELIERHNVWLNEELTVKTSSIIELRKSHKGLETDMCAKLVDVERLFNECSSSLNWYKERVRELENKLASTQEELCSMKVVATANEDRFSAELATASKLVDLYKESAEEWSRKAGDLEGVIRALETHLSQVENDYREKLENEVSTRKDLEKEAEDLKVKLEKCEAQIENATKANEMSLVPLSSFRTIETSVGRLVDGSEMDDKRDNDDRLLLLPKVPAGISGTALATSLLRDGWSLVKMYEKYQEAVDAWKHERMGRKHSEAVLERVLFEIEEKAEVILDERAEHERMAEAHKLMDQKLQQSHIEQANLENNIRELKADLKRQERDNYIAQKEIADLQKQVTVLLKECQDIEICYGGTSVVGSEDCRTSDVVEIDGDSEVEKIISRRLLTFKDINGLVEQNVQLRSLVRSLSDQRQEEVAVLREKFEDELRQHNHEGTQKVSAISQRAEEQGRMVEALHNSVAMYKRLYEEELKMRSAKPLSAVAMPEDGKKDPILLLEGSHEAIKKVQEEAVERGRYLEEELAKLRNEAMSLRSERDKLIMEANFARELLERFQKESEHQKEETNGIRARNVELSQLVLDYQKKLRDSADSLVASEELSKKLSMEVSIVKHEKDFLATSEKRALDEVHNLTERVHRLQASLDKTQSAMDIREEARIMERSKQEEYVKRIERELHETKKELQGERDRVRSLTSDKEQTLKDAMRQVEQLRKELADALRAATATESRAAAAEAHISNIEASKKSFEGKIVDVSGGSDLSMCYTNEVTDDLQRAKEELGRVKEEAQAYKEQMLQFKEIAQVNEVALKQIESAHESLKAEADDLRSSLEAEIFSLNKRVSELEGDVVSKVAEATFAIAEKEENLSSALSEINHLKEENFKKISQVMELEMQISTLRDELAREHQCWRAAQDNFERQVMLQSETIQELAKTSQALAALQDENSQLHKLADARKSEIDVLKAAWEKEKVLLEKLKCEAENKYKEIDEQNKILHNHLEALHIKLAEKERAAAGFSSSSSDLEVQGGDDLQTVINYIRRSKEMAETEISLLKQENLRLQSQLESALKASETAQKHANSQKSLFTDEEFKSLKLQVNELNLLRESNMQLREENKHNFEECQKLRETAQKIKAEADHWNSLLMEKEAALESFRKEAEMLNVEKSNLENKISELLERTKGIDVQEYDRLIDNCQSLQLKLGERLAEVEDSNKLISQKEEMIVKLEENLASSQSKLLQIEKHRNDTLQAEAVLKAEVEKQKKIASNMRRKFENLAKEKEEANKEKQILSKQIEDLTNEKQVLCKQIDDIVKEKLSLTKQIEDSRFSKKGTDTSSEQAMKEKDTRMQILEKTLEREKARRMKIEQTVLQKVSQVQKEKEKVMEELEKLKLAKDNLQQTSGTLATELPAVMAFHERTAAYVSAVDDLEEAAQTAFIDVAVASTVDALTGPAGHQSFQNPTSQNAVAIAGEISLQVKSTDEREKQAVAPKPSTETRKTGRRLLRPHLERTQEPNNDIETAEGEGPTIIEGSTVAEETKPGPSHDPELHIDPTALVHIPSARKRQASSTASEFREGTPEQESIDGGPVAKKTKGMDGPSEGASVVEQPDIYSSGISEKPLVNLSSEATGDIIPGSTEEVTKTAKDEVMEEPTDVEDVKNPFSGSHQGDIESESIPVVEEILAEQPERAESPPDGDPRSADVPDALHSMEVESEKEEGEFVFEGAEQQEGGDSLSSLDDTEAGDGLAEPIAEDTTVEMLLAEKNVRGEAVEETDEGTDKSSEEKPSNNNNNSVIESSQQSKQVPSCSGGDSSVSVASESATPKQSIPRSPVKEGEEASNNNKSSVIESSQQSKQVPSGSGEGSSYSVTSEGAALKQPIPRSPVKEGEEKVGRIVNLGERARENAALRRAGVLAPRETAARGRARAPTQSQRGRRGRAVLGRGQPREKEQESGLDNFFKGPKQCHSASTSFPLAFLLLCTKRSIVVNNSINLIPTPAYSNQKKIHPTKNIRLQPSHSIAQ</sequence>
<feature type="region of interest" description="Disordered" evidence="5">
    <location>
        <begin position="2076"/>
        <end position="2119"/>
    </location>
</feature>
<evidence type="ECO:0000313" key="9">
    <source>
        <dbReference type="EMBL" id="KAG9439272.1"/>
    </source>
</evidence>
<accession>A0AAV7DVG0</accession>
<dbReference type="Pfam" id="PF25481">
    <property type="entry name" value="Nucleoprot-TPR"/>
    <property type="match status" value="1"/>
</dbReference>
<keyword evidence="10" id="KW-1185">Reference proteome</keyword>
<feature type="compositionally biased region" description="Basic and acidic residues" evidence="5">
    <location>
        <begin position="1854"/>
        <end position="1870"/>
    </location>
</feature>
<dbReference type="InterPro" id="IPR057577">
    <property type="entry name" value="Nucleoprot-TPR/MLP1_dom"/>
</dbReference>
<feature type="compositionally biased region" description="Low complexity" evidence="5">
    <location>
        <begin position="1955"/>
        <end position="1969"/>
    </location>
</feature>
<evidence type="ECO:0000259" key="6">
    <source>
        <dbReference type="Pfam" id="PF07926"/>
    </source>
</evidence>
<dbReference type="EMBL" id="JAINDJ010000008">
    <property type="protein sequence ID" value="KAG9439272.1"/>
    <property type="molecule type" value="Genomic_DNA"/>
</dbReference>
<dbReference type="GO" id="GO:0006606">
    <property type="term" value="P:protein import into nucleus"/>
    <property type="evidence" value="ECO:0007669"/>
    <property type="project" value="InterPro"/>
</dbReference>
<dbReference type="PANTHER" id="PTHR18898:SF2">
    <property type="entry name" value="NUCLEOPROTEIN TPR"/>
    <property type="match status" value="1"/>
</dbReference>
<feature type="coiled-coil region" evidence="4">
    <location>
        <begin position="694"/>
        <end position="749"/>
    </location>
</feature>
<feature type="domain" description="Nucleoprotein TPR/MLP1-2" evidence="6">
    <location>
        <begin position="1052"/>
        <end position="1179"/>
    </location>
</feature>
<dbReference type="InterPro" id="IPR057974">
    <property type="entry name" value="NUA/TPR/MLP1-2-like_dom"/>
</dbReference>
<dbReference type="InterPro" id="IPR012929">
    <property type="entry name" value="Nucleoprot-TPR/MLP1-2_dom"/>
</dbReference>
<feature type="coiled-coil region" evidence="4">
    <location>
        <begin position="1102"/>
        <end position="1171"/>
    </location>
</feature>
<protein>
    <recommendedName>
        <fullName evidence="11">Nucleoprotein TPR</fullName>
    </recommendedName>
</protein>
<feature type="domain" description="NUA/TPR/MLP1-2-like" evidence="8">
    <location>
        <begin position="498"/>
        <end position="603"/>
    </location>
</feature>
<reference evidence="9 10" key="1">
    <citation type="submission" date="2021-07" db="EMBL/GenBank/DDBJ databases">
        <title>The Aristolochia fimbriata genome: insights into angiosperm evolution, floral development and chemical biosynthesis.</title>
        <authorList>
            <person name="Jiao Y."/>
        </authorList>
    </citation>
    <scope>NUCLEOTIDE SEQUENCE [LARGE SCALE GENOMIC DNA]</scope>
    <source>
        <strain evidence="9">IBCAS-2021</strain>
        <tissue evidence="9">Leaf</tissue>
    </source>
</reference>
<feature type="coiled-coil region" evidence="4">
    <location>
        <begin position="947"/>
        <end position="1059"/>
    </location>
</feature>
<proteinExistence type="predicted"/>
<organism evidence="9 10">
    <name type="scientific">Aristolochia fimbriata</name>
    <name type="common">White veined hardy Dutchman's pipe vine</name>
    <dbReference type="NCBI Taxonomy" id="158543"/>
    <lineage>
        <taxon>Eukaryota</taxon>
        <taxon>Viridiplantae</taxon>
        <taxon>Streptophyta</taxon>
        <taxon>Embryophyta</taxon>
        <taxon>Tracheophyta</taxon>
        <taxon>Spermatophyta</taxon>
        <taxon>Magnoliopsida</taxon>
        <taxon>Magnoliidae</taxon>
        <taxon>Piperales</taxon>
        <taxon>Aristolochiaceae</taxon>
        <taxon>Aristolochia</taxon>
    </lineage>
</organism>
<feature type="coiled-coil region" evidence="4">
    <location>
        <begin position="1219"/>
        <end position="1289"/>
    </location>
</feature>
<feature type="region of interest" description="Disordered" evidence="5">
    <location>
        <begin position="1649"/>
        <end position="2057"/>
    </location>
</feature>
<evidence type="ECO:0000256" key="2">
    <source>
        <dbReference type="ARBA" id="ARBA00023054"/>
    </source>
</evidence>
<evidence type="ECO:0000259" key="8">
    <source>
        <dbReference type="Pfam" id="PF25785"/>
    </source>
</evidence>
<evidence type="ECO:0000313" key="10">
    <source>
        <dbReference type="Proteomes" id="UP000825729"/>
    </source>
</evidence>
<feature type="coiled-coil region" evidence="4">
    <location>
        <begin position="484"/>
        <end position="525"/>
    </location>
</feature>
<feature type="domain" description="Nucleoprotein TPR/MPL1" evidence="7">
    <location>
        <begin position="170"/>
        <end position="249"/>
    </location>
</feature>
<evidence type="ECO:0000256" key="4">
    <source>
        <dbReference type="SAM" id="Coils"/>
    </source>
</evidence>
<feature type="region of interest" description="Disordered" evidence="5">
    <location>
        <begin position="863"/>
        <end position="883"/>
    </location>
</feature>
<evidence type="ECO:0000256" key="3">
    <source>
        <dbReference type="ARBA" id="ARBA00023242"/>
    </source>
</evidence>
<feature type="compositionally biased region" description="Polar residues" evidence="5">
    <location>
        <begin position="2006"/>
        <end position="2038"/>
    </location>
</feature>
<dbReference type="Gene3D" id="1.10.287.1490">
    <property type="match status" value="1"/>
</dbReference>
<keyword evidence="2 4" id="KW-0175">Coiled coil</keyword>
<dbReference type="GO" id="GO:0017056">
    <property type="term" value="F:structural constituent of nuclear pore"/>
    <property type="evidence" value="ECO:0007669"/>
    <property type="project" value="TreeGrafter"/>
</dbReference>
<gene>
    <name evidence="9" type="ORF">H6P81_019437</name>
</gene>
<evidence type="ECO:0008006" key="11">
    <source>
        <dbReference type="Google" id="ProtNLM"/>
    </source>
</evidence>
<feature type="coiled-coil region" evidence="4">
    <location>
        <begin position="1318"/>
        <end position="1352"/>
    </location>
</feature>
<evidence type="ECO:0000256" key="1">
    <source>
        <dbReference type="ARBA" id="ARBA00004123"/>
    </source>
</evidence>
<feature type="compositionally biased region" description="Low complexity" evidence="5">
    <location>
        <begin position="1890"/>
        <end position="1900"/>
    </location>
</feature>
<dbReference type="Pfam" id="PF25785">
    <property type="entry name" value="TPR"/>
    <property type="match status" value="1"/>
</dbReference>
<dbReference type="GO" id="GO:0005643">
    <property type="term" value="C:nuclear pore"/>
    <property type="evidence" value="ECO:0007669"/>
    <property type="project" value="TreeGrafter"/>
</dbReference>